<gene>
    <name evidence="5" type="ORF">H8F01_20160</name>
</gene>
<dbReference type="EMBL" id="CP060412">
    <property type="protein sequence ID" value="QNK01326.1"/>
    <property type="molecule type" value="Genomic_DNA"/>
</dbReference>
<dbReference type="PROSITE" id="PS00041">
    <property type="entry name" value="HTH_ARAC_FAMILY_1"/>
    <property type="match status" value="1"/>
</dbReference>
<evidence type="ECO:0000256" key="3">
    <source>
        <dbReference type="ARBA" id="ARBA00023163"/>
    </source>
</evidence>
<dbReference type="PROSITE" id="PS01124">
    <property type="entry name" value="HTH_ARAC_FAMILY_2"/>
    <property type="match status" value="1"/>
</dbReference>
<feature type="domain" description="HTH araC/xylS-type" evidence="4">
    <location>
        <begin position="138"/>
        <end position="236"/>
    </location>
</feature>
<dbReference type="InterPro" id="IPR050204">
    <property type="entry name" value="AraC_XylS_family_regulators"/>
</dbReference>
<dbReference type="AlphaFoldDB" id="A0A7G8Q3G8"/>
<dbReference type="Gene3D" id="1.10.10.60">
    <property type="entry name" value="Homeodomain-like"/>
    <property type="match status" value="1"/>
</dbReference>
<dbReference type="InterPro" id="IPR018062">
    <property type="entry name" value="HTH_AraC-typ_CS"/>
</dbReference>
<dbReference type="InterPro" id="IPR009057">
    <property type="entry name" value="Homeodomain-like_sf"/>
</dbReference>
<organism evidence="5 6">
    <name type="scientific">Dyella telluris</name>
    <dbReference type="NCBI Taxonomy" id="2763498"/>
    <lineage>
        <taxon>Bacteria</taxon>
        <taxon>Pseudomonadati</taxon>
        <taxon>Pseudomonadota</taxon>
        <taxon>Gammaproteobacteria</taxon>
        <taxon>Lysobacterales</taxon>
        <taxon>Rhodanobacteraceae</taxon>
        <taxon>Dyella</taxon>
    </lineage>
</organism>
<dbReference type="PANTHER" id="PTHR46796:SF6">
    <property type="entry name" value="ARAC SUBFAMILY"/>
    <property type="match status" value="1"/>
</dbReference>
<dbReference type="PANTHER" id="PTHR46796">
    <property type="entry name" value="HTH-TYPE TRANSCRIPTIONAL ACTIVATOR RHAS-RELATED"/>
    <property type="match status" value="1"/>
</dbReference>
<keyword evidence="2" id="KW-0238">DNA-binding</keyword>
<evidence type="ECO:0000256" key="2">
    <source>
        <dbReference type="ARBA" id="ARBA00023125"/>
    </source>
</evidence>
<evidence type="ECO:0000313" key="6">
    <source>
        <dbReference type="Proteomes" id="UP000515873"/>
    </source>
</evidence>
<dbReference type="Pfam" id="PF12833">
    <property type="entry name" value="HTH_18"/>
    <property type="match status" value="1"/>
</dbReference>
<evidence type="ECO:0000256" key="1">
    <source>
        <dbReference type="ARBA" id="ARBA00023015"/>
    </source>
</evidence>
<reference evidence="5 6" key="1">
    <citation type="submission" date="2020-08" db="EMBL/GenBank/DDBJ databases">
        <title>Dyella sp. G9 isolated from forest soil.</title>
        <authorList>
            <person name="Fu J."/>
            <person name="Qiu L."/>
        </authorList>
    </citation>
    <scope>NUCLEOTIDE SEQUENCE [LARGE SCALE GENOMIC DNA]</scope>
    <source>
        <strain evidence="5 6">G9</strain>
    </source>
</reference>
<keyword evidence="3" id="KW-0804">Transcription</keyword>
<evidence type="ECO:0000259" key="4">
    <source>
        <dbReference type="PROSITE" id="PS01124"/>
    </source>
</evidence>
<name>A0A7G8Q3G8_9GAMM</name>
<dbReference type="GO" id="GO:0043565">
    <property type="term" value="F:sequence-specific DNA binding"/>
    <property type="evidence" value="ECO:0007669"/>
    <property type="project" value="InterPro"/>
</dbReference>
<dbReference type="KEGG" id="dtl:H8F01_20160"/>
<keyword evidence="1" id="KW-0805">Transcription regulation</keyword>
<dbReference type="Proteomes" id="UP000515873">
    <property type="component" value="Chromosome"/>
</dbReference>
<accession>A0A7G8Q3G8</accession>
<protein>
    <submittedName>
        <fullName evidence="5">Helix-turn-helix transcriptional regulator</fullName>
    </submittedName>
</protein>
<dbReference type="InterPro" id="IPR018060">
    <property type="entry name" value="HTH_AraC"/>
</dbReference>
<dbReference type="SUPFAM" id="SSF46689">
    <property type="entry name" value="Homeodomain-like"/>
    <property type="match status" value="2"/>
</dbReference>
<evidence type="ECO:0000313" key="5">
    <source>
        <dbReference type="EMBL" id="QNK01326.1"/>
    </source>
</evidence>
<sequence>MDQARQRNQHVADVLAHLGRLAIYGAYPPGKWPAEHNLDIDIDHASVIAVGDGDAPSPHHDLPTSASTLVRLLITVRIPDGDPGLTISPNGQACRSAVTDALLDALQHLTADQDSPQESQLSVFDRPAPGALPPMTLARVKGYIEQHLAERLQLADLAAITKLSVSRFISAFRCSTGTPPYRYLVQRRVAAAAVLIRETNRTLTQIAQETGFSDQSHLCRSFAQVLRMTPGNYRRIFR</sequence>
<dbReference type="SMART" id="SM00342">
    <property type="entry name" value="HTH_ARAC"/>
    <property type="match status" value="1"/>
</dbReference>
<proteinExistence type="predicted"/>
<keyword evidence="6" id="KW-1185">Reference proteome</keyword>
<dbReference type="GO" id="GO:0003700">
    <property type="term" value="F:DNA-binding transcription factor activity"/>
    <property type="evidence" value="ECO:0007669"/>
    <property type="project" value="InterPro"/>
</dbReference>